<dbReference type="InterPro" id="IPR013320">
    <property type="entry name" value="ConA-like_dom_sf"/>
</dbReference>
<keyword evidence="3" id="KW-0378">Hydrolase</keyword>
<name>A0AAJ4XBP9_9SPHI</name>
<comment type="similarity">
    <text evidence="1">Belongs to the glycosyl hydrolase 16 family.</text>
</comment>
<dbReference type="SUPFAM" id="SSF49899">
    <property type="entry name" value="Concanavalin A-like lectins/glucanases"/>
    <property type="match status" value="1"/>
</dbReference>
<evidence type="ECO:0000313" key="4">
    <source>
        <dbReference type="Proteomes" id="UP000215355"/>
    </source>
</evidence>
<proteinExistence type="inferred from homology"/>
<evidence type="ECO:0000259" key="2">
    <source>
        <dbReference type="PROSITE" id="PS51762"/>
    </source>
</evidence>
<dbReference type="PROSITE" id="PS51257">
    <property type="entry name" value="PROKAR_LIPOPROTEIN"/>
    <property type="match status" value="1"/>
</dbReference>
<sequence>MKTKNLYLLGLTSIAFLGGCTVTQKMKDKPYVHIQKEDRAQKKWKLVWEDNFEGTAIDSTKWSRIPKGESDWNRHMSTSDAVFRMEDGKLVLLGINNPDQSSDPRPFITGGIWSKNKFAFQYGRIEIRAKLGSAQGAWPAMWMLAELDKYGKYPMNGEIDIMEHLNYDKIIYQTTHSHYTLNLGQQDNPPHSGTTAIEPSEFNVFGISWYPDKIVFQLNGKDTFTYPRIEGVDPTQWPYDQPFFILIDQQLGGNWVGKVDQSQLPVAMEIDWVRVYQ</sequence>
<organism evidence="3 4">
    <name type="scientific">Sphingobacterium mizutaii</name>
    <dbReference type="NCBI Taxonomy" id="1010"/>
    <lineage>
        <taxon>Bacteria</taxon>
        <taxon>Pseudomonadati</taxon>
        <taxon>Bacteroidota</taxon>
        <taxon>Sphingobacteriia</taxon>
        <taxon>Sphingobacteriales</taxon>
        <taxon>Sphingobacteriaceae</taxon>
        <taxon>Sphingobacterium</taxon>
    </lineage>
</organism>
<dbReference type="EMBL" id="LT906468">
    <property type="protein sequence ID" value="SNV50301.1"/>
    <property type="molecule type" value="Genomic_DNA"/>
</dbReference>
<protein>
    <submittedName>
        <fullName evidence="3">Beta-glucanase</fullName>
        <ecNumber evidence="3">3.2.1.73</ecNumber>
    </submittedName>
</protein>
<dbReference type="Gene3D" id="2.60.120.200">
    <property type="match status" value="1"/>
</dbReference>
<dbReference type="InterPro" id="IPR050546">
    <property type="entry name" value="Glycosyl_Hydrlase_16"/>
</dbReference>
<dbReference type="Pfam" id="PF00722">
    <property type="entry name" value="Glyco_hydro_16"/>
    <property type="match status" value="1"/>
</dbReference>
<gene>
    <name evidence="3" type="primary">bglA_2</name>
    <name evidence="3" type="ORF">SAMEA4412673_02007</name>
</gene>
<dbReference type="RefSeq" id="WP_197701004.1">
    <property type="nucleotide sequence ID" value="NZ_FNGK01000001.1"/>
</dbReference>
<dbReference type="PANTHER" id="PTHR10963">
    <property type="entry name" value="GLYCOSYL HYDROLASE-RELATED"/>
    <property type="match status" value="1"/>
</dbReference>
<dbReference type="InterPro" id="IPR000757">
    <property type="entry name" value="Beta-glucanase-like"/>
</dbReference>
<accession>A0AAJ4XBP9</accession>
<evidence type="ECO:0000313" key="3">
    <source>
        <dbReference type="EMBL" id="SNV50301.1"/>
    </source>
</evidence>
<dbReference type="AlphaFoldDB" id="A0AAJ4XBP9"/>
<feature type="domain" description="GH16" evidence="2">
    <location>
        <begin position="58"/>
        <end position="277"/>
    </location>
</feature>
<evidence type="ECO:0000256" key="1">
    <source>
        <dbReference type="ARBA" id="ARBA00006865"/>
    </source>
</evidence>
<reference evidence="3 4" key="1">
    <citation type="submission" date="2017-06" db="EMBL/GenBank/DDBJ databases">
        <authorList>
            <consortium name="Pathogen Informatics"/>
        </authorList>
    </citation>
    <scope>NUCLEOTIDE SEQUENCE [LARGE SCALE GENOMIC DNA]</scope>
    <source>
        <strain evidence="3 4">NCTC12149</strain>
    </source>
</reference>
<dbReference type="GO" id="GO:0042972">
    <property type="term" value="F:licheninase activity"/>
    <property type="evidence" value="ECO:0007669"/>
    <property type="project" value="UniProtKB-EC"/>
</dbReference>
<dbReference type="PANTHER" id="PTHR10963:SF55">
    <property type="entry name" value="GLYCOSIDE HYDROLASE FAMILY 16 PROTEIN"/>
    <property type="match status" value="1"/>
</dbReference>
<dbReference type="GO" id="GO:0005975">
    <property type="term" value="P:carbohydrate metabolic process"/>
    <property type="evidence" value="ECO:0007669"/>
    <property type="project" value="InterPro"/>
</dbReference>
<dbReference type="KEGG" id="smiz:4412673_02007"/>
<dbReference type="PROSITE" id="PS51762">
    <property type="entry name" value="GH16_2"/>
    <property type="match status" value="1"/>
</dbReference>
<keyword evidence="3" id="KW-0326">Glycosidase</keyword>
<dbReference type="CDD" id="cd08023">
    <property type="entry name" value="GH16_laminarinase_like"/>
    <property type="match status" value="1"/>
</dbReference>
<dbReference type="Proteomes" id="UP000215355">
    <property type="component" value="Chromosome 1"/>
</dbReference>
<dbReference type="EC" id="3.2.1.73" evidence="3"/>